<accession>A0A450XH89</accession>
<dbReference type="AlphaFoldDB" id="A0A450XH89"/>
<reference evidence="2" key="1">
    <citation type="submission" date="2019-02" db="EMBL/GenBank/DDBJ databases">
        <authorList>
            <person name="Gruber-Vodicka R. H."/>
            <person name="Seah K. B. B."/>
        </authorList>
    </citation>
    <scope>NUCLEOTIDE SEQUENCE</scope>
    <source>
        <strain evidence="1">BECK_S312</strain>
        <strain evidence="2">BECK_S426</strain>
    </source>
</reference>
<evidence type="ECO:0000313" key="1">
    <source>
        <dbReference type="EMBL" id="VFK21600.1"/>
    </source>
</evidence>
<organism evidence="2">
    <name type="scientific">Candidatus Kentrum sp. LPFa</name>
    <dbReference type="NCBI Taxonomy" id="2126335"/>
    <lineage>
        <taxon>Bacteria</taxon>
        <taxon>Pseudomonadati</taxon>
        <taxon>Pseudomonadota</taxon>
        <taxon>Gammaproteobacteria</taxon>
        <taxon>Candidatus Kentrum</taxon>
    </lineage>
</organism>
<dbReference type="EMBL" id="CAADFP010000070">
    <property type="protein sequence ID" value="VFK28636.1"/>
    <property type="molecule type" value="Genomic_DNA"/>
</dbReference>
<proteinExistence type="predicted"/>
<sequence length="103" mass="12169">MELFQSINPPNKQGTLPINGYGLWYTWSRDFRDFIKSEKDTFTSFGAPFLVDIDKNKKTQSAVRYRKSFTVSLYEKHKDNCQYCIEFFSQSLANINVENNIRH</sequence>
<name>A0A450XH89_9GAMM</name>
<dbReference type="EMBL" id="CAADFM010000309">
    <property type="protein sequence ID" value="VFK21600.1"/>
    <property type="molecule type" value="Genomic_DNA"/>
</dbReference>
<evidence type="ECO:0000313" key="2">
    <source>
        <dbReference type="EMBL" id="VFK28636.1"/>
    </source>
</evidence>
<gene>
    <name evidence="1" type="ORF">BECKLPF1236A_GA0070988_103094</name>
    <name evidence="2" type="ORF">BECKLPF1236C_GA0070990_1007011</name>
</gene>
<protein>
    <submittedName>
        <fullName evidence="2">Uncharacterized protein</fullName>
    </submittedName>
</protein>